<evidence type="ECO:0000313" key="1">
    <source>
        <dbReference type="EMBL" id="KAF2203961.1"/>
    </source>
</evidence>
<dbReference type="SUPFAM" id="SSF51735">
    <property type="entry name" value="NAD(P)-binding Rossmann-fold domains"/>
    <property type="match status" value="1"/>
</dbReference>
<dbReference type="InterPro" id="IPR036291">
    <property type="entry name" value="NAD(P)-bd_dom_sf"/>
</dbReference>
<protein>
    <recommendedName>
        <fullName evidence="3">NAD(P)-binding domain-containing protein</fullName>
    </recommendedName>
</protein>
<dbReference type="Proteomes" id="UP000799536">
    <property type="component" value="Unassembled WGS sequence"/>
</dbReference>
<comment type="caution">
    <text evidence="1">The sequence shown here is derived from an EMBL/GenBank/DDBJ whole genome shotgun (WGS) entry which is preliminary data.</text>
</comment>
<sequence>MKLIVTGATGSVGTEVIPVTSLVAFSRRPINVPENSGIEVDTSKLQTAILEDWTKPYPESVKEQIKGADVCIWFCKDMDPAEVSKICFDYTINGLHTMTALAINPFRFVYTSGVATERDQTKALQVMGDHLLMCGRIEHRILEFAKERDPPVQGPGHPKPEALTTMFRQFGDMPWVHMSELAAAMIDQCLNGITKDPLWARGLVDMGSRVLREEEYVAASAF</sequence>
<evidence type="ECO:0008006" key="3">
    <source>
        <dbReference type="Google" id="ProtNLM"/>
    </source>
</evidence>
<dbReference type="AlphaFoldDB" id="A0A9P4MUS3"/>
<gene>
    <name evidence="1" type="ORF">GQ43DRAFT_447033</name>
</gene>
<reference evidence="1" key="1">
    <citation type="journal article" date="2020" name="Stud. Mycol.">
        <title>101 Dothideomycetes genomes: a test case for predicting lifestyles and emergence of pathogens.</title>
        <authorList>
            <person name="Haridas S."/>
            <person name="Albert R."/>
            <person name="Binder M."/>
            <person name="Bloem J."/>
            <person name="Labutti K."/>
            <person name="Salamov A."/>
            <person name="Andreopoulos B."/>
            <person name="Baker S."/>
            <person name="Barry K."/>
            <person name="Bills G."/>
            <person name="Bluhm B."/>
            <person name="Cannon C."/>
            <person name="Castanera R."/>
            <person name="Culley D."/>
            <person name="Daum C."/>
            <person name="Ezra D."/>
            <person name="Gonzalez J."/>
            <person name="Henrissat B."/>
            <person name="Kuo A."/>
            <person name="Liang C."/>
            <person name="Lipzen A."/>
            <person name="Lutzoni F."/>
            <person name="Magnuson J."/>
            <person name="Mondo S."/>
            <person name="Nolan M."/>
            <person name="Ohm R."/>
            <person name="Pangilinan J."/>
            <person name="Park H.-J."/>
            <person name="Ramirez L."/>
            <person name="Alfaro M."/>
            <person name="Sun H."/>
            <person name="Tritt A."/>
            <person name="Yoshinaga Y."/>
            <person name="Zwiers L.-H."/>
            <person name="Turgeon B."/>
            <person name="Goodwin S."/>
            <person name="Spatafora J."/>
            <person name="Crous P."/>
            <person name="Grigoriev I."/>
        </authorList>
    </citation>
    <scope>NUCLEOTIDE SEQUENCE</scope>
    <source>
        <strain evidence="1">ATCC 74209</strain>
    </source>
</reference>
<proteinExistence type="predicted"/>
<keyword evidence="2" id="KW-1185">Reference proteome</keyword>
<dbReference type="Gene3D" id="3.40.50.720">
    <property type="entry name" value="NAD(P)-binding Rossmann-like Domain"/>
    <property type="match status" value="1"/>
</dbReference>
<organism evidence="1 2">
    <name type="scientific">Delitschia confertaspora ATCC 74209</name>
    <dbReference type="NCBI Taxonomy" id="1513339"/>
    <lineage>
        <taxon>Eukaryota</taxon>
        <taxon>Fungi</taxon>
        <taxon>Dikarya</taxon>
        <taxon>Ascomycota</taxon>
        <taxon>Pezizomycotina</taxon>
        <taxon>Dothideomycetes</taxon>
        <taxon>Pleosporomycetidae</taxon>
        <taxon>Pleosporales</taxon>
        <taxon>Delitschiaceae</taxon>
        <taxon>Delitschia</taxon>
    </lineage>
</organism>
<accession>A0A9P4MUS3</accession>
<evidence type="ECO:0000313" key="2">
    <source>
        <dbReference type="Proteomes" id="UP000799536"/>
    </source>
</evidence>
<dbReference type="OrthoDB" id="3535423at2759"/>
<dbReference type="EMBL" id="ML993888">
    <property type="protein sequence ID" value="KAF2203961.1"/>
    <property type="molecule type" value="Genomic_DNA"/>
</dbReference>
<name>A0A9P4MUS3_9PLEO</name>